<protein>
    <submittedName>
        <fullName evidence="1">Uncharacterized protein</fullName>
    </submittedName>
</protein>
<evidence type="ECO:0000313" key="1">
    <source>
        <dbReference type="EMBL" id="THV06372.1"/>
    </source>
</evidence>
<reference evidence="1 2" key="1">
    <citation type="journal article" date="2019" name="Nat. Ecol. Evol.">
        <title>Megaphylogeny resolves global patterns of mushroom evolution.</title>
        <authorList>
            <person name="Varga T."/>
            <person name="Krizsan K."/>
            <person name="Foldi C."/>
            <person name="Dima B."/>
            <person name="Sanchez-Garcia M."/>
            <person name="Sanchez-Ramirez S."/>
            <person name="Szollosi G.J."/>
            <person name="Szarkandi J.G."/>
            <person name="Papp V."/>
            <person name="Albert L."/>
            <person name="Andreopoulos W."/>
            <person name="Angelini C."/>
            <person name="Antonin V."/>
            <person name="Barry K.W."/>
            <person name="Bougher N.L."/>
            <person name="Buchanan P."/>
            <person name="Buyck B."/>
            <person name="Bense V."/>
            <person name="Catcheside P."/>
            <person name="Chovatia M."/>
            <person name="Cooper J."/>
            <person name="Damon W."/>
            <person name="Desjardin D."/>
            <person name="Finy P."/>
            <person name="Geml J."/>
            <person name="Haridas S."/>
            <person name="Hughes K."/>
            <person name="Justo A."/>
            <person name="Karasinski D."/>
            <person name="Kautmanova I."/>
            <person name="Kiss B."/>
            <person name="Kocsube S."/>
            <person name="Kotiranta H."/>
            <person name="LaButti K.M."/>
            <person name="Lechner B.E."/>
            <person name="Liimatainen K."/>
            <person name="Lipzen A."/>
            <person name="Lukacs Z."/>
            <person name="Mihaltcheva S."/>
            <person name="Morgado L.N."/>
            <person name="Niskanen T."/>
            <person name="Noordeloos M.E."/>
            <person name="Ohm R.A."/>
            <person name="Ortiz-Santana B."/>
            <person name="Ovrebo C."/>
            <person name="Racz N."/>
            <person name="Riley R."/>
            <person name="Savchenko A."/>
            <person name="Shiryaev A."/>
            <person name="Soop K."/>
            <person name="Spirin V."/>
            <person name="Szebenyi C."/>
            <person name="Tomsovsky M."/>
            <person name="Tulloss R.E."/>
            <person name="Uehling J."/>
            <person name="Grigoriev I.V."/>
            <person name="Vagvolgyi C."/>
            <person name="Papp T."/>
            <person name="Martin F.M."/>
            <person name="Miettinen O."/>
            <person name="Hibbett D.S."/>
            <person name="Nagy L.G."/>
        </authorList>
    </citation>
    <scope>NUCLEOTIDE SEQUENCE [LARGE SCALE GENOMIC DNA]</scope>
    <source>
        <strain evidence="1 2">CBS 962.96</strain>
    </source>
</reference>
<dbReference type="AlphaFoldDB" id="A0A4S8MTM5"/>
<gene>
    <name evidence="1" type="ORF">K435DRAFT_645527</name>
</gene>
<accession>A0A4S8MTM5</accession>
<proteinExistence type="predicted"/>
<evidence type="ECO:0000313" key="2">
    <source>
        <dbReference type="Proteomes" id="UP000297245"/>
    </source>
</evidence>
<sequence>MIGGRRWRHILKAHRHIVGGNCAPPSREVSADIPIPDRTRIDTTAISDNVPICHITPDGEKLDGPIGEEVPTEGLTDDEVFTRKTEPFLDARVERVLKEVTIGNGLTPEERLQAEALIRKYADCFALSVSEVHAVEGAVHKLNIPASTEFPKHVHQRPLTPPQKQFFHKKIEEMLRAGVIEQ</sequence>
<feature type="non-terminal residue" evidence="1">
    <location>
        <position position="182"/>
    </location>
</feature>
<dbReference type="EMBL" id="ML179043">
    <property type="protein sequence ID" value="THV06372.1"/>
    <property type="molecule type" value="Genomic_DNA"/>
</dbReference>
<organism evidence="1 2">
    <name type="scientific">Dendrothele bispora (strain CBS 962.96)</name>
    <dbReference type="NCBI Taxonomy" id="1314807"/>
    <lineage>
        <taxon>Eukaryota</taxon>
        <taxon>Fungi</taxon>
        <taxon>Dikarya</taxon>
        <taxon>Basidiomycota</taxon>
        <taxon>Agaricomycotina</taxon>
        <taxon>Agaricomycetes</taxon>
        <taxon>Agaricomycetidae</taxon>
        <taxon>Agaricales</taxon>
        <taxon>Agaricales incertae sedis</taxon>
        <taxon>Dendrothele</taxon>
    </lineage>
</organism>
<dbReference type="Proteomes" id="UP000297245">
    <property type="component" value="Unassembled WGS sequence"/>
</dbReference>
<dbReference type="OrthoDB" id="3363652at2759"/>
<keyword evidence="2" id="KW-1185">Reference proteome</keyword>
<name>A0A4S8MTM5_DENBC</name>